<dbReference type="PANTHER" id="PTHR43133">
    <property type="entry name" value="RNA POLYMERASE ECF-TYPE SIGMA FACTO"/>
    <property type="match status" value="1"/>
</dbReference>
<dbReference type="InterPro" id="IPR013249">
    <property type="entry name" value="RNA_pol_sigma70_r4_t2"/>
</dbReference>
<feature type="domain" description="RNA polymerase sigma-70 region 2" evidence="5">
    <location>
        <begin position="24"/>
        <end position="83"/>
    </location>
</feature>
<dbReference type="InterPro" id="IPR014331">
    <property type="entry name" value="RNA_pol_sigma70_ECF_RHOBA"/>
</dbReference>
<dbReference type="Gene3D" id="1.10.1740.10">
    <property type="match status" value="1"/>
</dbReference>
<organism evidence="7 8">
    <name type="scientific">Rubripirellula amarantea</name>
    <dbReference type="NCBI Taxonomy" id="2527999"/>
    <lineage>
        <taxon>Bacteria</taxon>
        <taxon>Pseudomonadati</taxon>
        <taxon>Planctomycetota</taxon>
        <taxon>Planctomycetia</taxon>
        <taxon>Pirellulales</taxon>
        <taxon>Pirellulaceae</taxon>
        <taxon>Rubripirellula</taxon>
    </lineage>
</organism>
<dbReference type="OrthoDB" id="6383365at2"/>
<evidence type="ECO:0000256" key="3">
    <source>
        <dbReference type="ARBA" id="ARBA00023082"/>
    </source>
</evidence>
<dbReference type="InterPro" id="IPR014284">
    <property type="entry name" value="RNA_pol_sigma-70_dom"/>
</dbReference>
<name>A0A5C5WVG1_9BACT</name>
<dbReference type="GO" id="GO:0016987">
    <property type="term" value="F:sigma factor activity"/>
    <property type="evidence" value="ECO:0007669"/>
    <property type="project" value="UniProtKB-KW"/>
</dbReference>
<keyword evidence="2" id="KW-0805">Transcription regulation</keyword>
<dbReference type="GO" id="GO:0003677">
    <property type="term" value="F:DNA binding"/>
    <property type="evidence" value="ECO:0007669"/>
    <property type="project" value="InterPro"/>
</dbReference>
<evidence type="ECO:0000259" key="5">
    <source>
        <dbReference type="Pfam" id="PF04542"/>
    </source>
</evidence>
<reference evidence="7 8" key="1">
    <citation type="submission" date="2019-02" db="EMBL/GenBank/DDBJ databases">
        <title>Deep-cultivation of Planctomycetes and their phenomic and genomic characterization uncovers novel biology.</title>
        <authorList>
            <person name="Wiegand S."/>
            <person name="Jogler M."/>
            <person name="Boedeker C."/>
            <person name="Pinto D."/>
            <person name="Vollmers J."/>
            <person name="Rivas-Marin E."/>
            <person name="Kohn T."/>
            <person name="Peeters S.H."/>
            <person name="Heuer A."/>
            <person name="Rast P."/>
            <person name="Oberbeckmann S."/>
            <person name="Bunk B."/>
            <person name="Jeske O."/>
            <person name="Meyerdierks A."/>
            <person name="Storesund J.E."/>
            <person name="Kallscheuer N."/>
            <person name="Luecker S."/>
            <person name="Lage O.M."/>
            <person name="Pohl T."/>
            <person name="Merkel B.J."/>
            <person name="Hornburger P."/>
            <person name="Mueller R.-W."/>
            <person name="Bruemmer F."/>
            <person name="Labrenz M."/>
            <person name="Spormann A.M."/>
            <person name="Op Den Camp H."/>
            <person name="Overmann J."/>
            <person name="Amann R."/>
            <person name="Jetten M.S.M."/>
            <person name="Mascher T."/>
            <person name="Medema M.H."/>
            <person name="Devos D.P."/>
            <person name="Kaster A.-K."/>
            <person name="Ovreas L."/>
            <person name="Rohde M."/>
            <person name="Galperin M.Y."/>
            <person name="Jogler C."/>
        </authorList>
    </citation>
    <scope>NUCLEOTIDE SEQUENCE [LARGE SCALE GENOMIC DNA]</scope>
    <source>
        <strain evidence="7 8">Pla22</strain>
    </source>
</reference>
<keyword evidence="4" id="KW-0804">Transcription</keyword>
<keyword evidence="3" id="KW-0731">Sigma factor</keyword>
<dbReference type="EMBL" id="SJPI01000001">
    <property type="protein sequence ID" value="TWT54934.1"/>
    <property type="molecule type" value="Genomic_DNA"/>
</dbReference>
<dbReference type="PANTHER" id="PTHR43133:SF51">
    <property type="entry name" value="RNA POLYMERASE SIGMA FACTOR"/>
    <property type="match status" value="1"/>
</dbReference>
<evidence type="ECO:0000259" key="6">
    <source>
        <dbReference type="Pfam" id="PF08281"/>
    </source>
</evidence>
<evidence type="ECO:0000313" key="8">
    <source>
        <dbReference type="Proteomes" id="UP000316598"/>
    </source>
</evidence>
<keyword evidence="8" id="KW-1185">Reference proteome</keyword>
<dbReference type="NCBIfam" id="TIGR02937">
    <property type="entry name" value="sigma70-ECF"/>
    <property type="match status" value="1"/>
</dbReference>
<dbReference type="SUPFAM" id="SSF88659">
    <property type="entry name" value="Sigma3 and sigma4 domains of RNA polymerase sigma factors"/>
    <property type="match status" value="1"/>
</dbReference>
<protein>
    <submittedName>
        <fullName evidence="7">ECF RNA polymerase sigma factor SigH</fullName>
    </submittedName>
</protein>
<evidence type="ECO:0000313" key="7">
    <source>
        <dbReference type="EMBL" id="TWT54934.1"/>
    </source>
</evidence>
<dbReference type="InterPro" id="IPR039425">
    <property type="entry name" value="RNA_pol_sigma-70-like"/>
</dbReference>
<dbReference type="Proteomes" id="UP000316598">
    <property type="component" value="Unassembled WGS sequence"/>
</dbReference>
<proteinExistence type="inferred from homology"/>
<dbReference type="Gene3D" id="1.10.10.10">
    <property type="entry name" value="Winged helix-like DNA-binding domain superfamily/Winged helix DNA-binding domain"/>
    <property type="match status" value="1"/>
</dbReference>
<evidence type="ECO:0000256" key="2">
    <source>
        <dbReference type="ARBA" id="ARBA00023015"/>
    </source>
</evidence>
<dbReference type="GO" id="GO:0006352">
    <property type="term" value="P:DNA-templated transcription initiation"/>
    <property type="evidence" value="ECO:0007669"/>
    <property type="project" value="InterPro"/>
</dbReference>
<evidence type="ECO:0000256" key="4">
    <source>
        <dbReference type="ARBA" id="ARBA00023163"/>
    </source>
</evidence>
<dbReference type="InterPro" id="IPR013325">
    <property type="entry name" value="RNA_pol_sigma_r2"/>
</dbReference>
<evidence type="ECO:0000256" key="1">
    <source>
        <dbReference type="ARBA" id="ARBA00010641"/>
    </source>
</evidence>
<dbReference type="SUPFAM" id="SSF88946">
    <property type="entry name" value="Sigma2 domain of RNA polymerase sigma factors"/>
    <property type="match status" value="1"/>
</dbReference>
<dbReference type="RefSeq" id="WP_146514892.1">
    <property type="nucleotide sequence ID" value="NZ_SJPI01000001.1"/>
</dbReference>
<feature type="domain" description="RNA polymerase sigma factor 70 region 4 type 2" evidence="6">
    <location>
        <begin position="115"/>
        <end position="167"/>
    </location>
</feature>
<dbReference type="InterPro" id="IPR036388">
    <property type="entry name" value="WH-like_DNA-bd_sf"/>
</dbReference>
<dbReference type="InterPro" id="IPR007627">
    <property type="entry name" value="RNA_pol_sigma70_r2"/>
</dbReference>
<dbReference type="AlphaFoldDB" id="A0A5C5WVG1"/>
<dbReference type="NCBIfam" id="TIGR02989">
    <property type="entry name" value="Sig-70_gvs1"/>
    <property type="match status" value="1"/>
</dbReference>
<comment type="caution">
    <text evidence="7">The sequence shown here is derived from an EMBL/GenBank/DDBJ whole genome shotgun (WGS) entry which is preliminary data.</text>
</comment>
<dbReference type="Pfam" id="PF08281">
    <property type="entry name" value="Sigma70_r4_2"/>
    <property type="match status" value="1"/>
</dbReference>
<dbReference type="InterPro" id="IPR013324">
    <property type="entry name" value="RNA_pol_sigma_r3/r4-like"/>
</dbReference>
<gene>
    <name evidence="7" type="primary">sigH_3</name>
    <name evidence="7" type="ORF">Pla22_25880</name>
</gene>
<accession>A0A5C5WVG1</accession>
<comment type="similarity">
    <text evidence="1">Belongs to the sigma-70 factor family. ECF subfamily.</text>
</comment>
<sequence>MSEPDQRIDVDKEEAFMRSFLQSERRILGFILSLVPHMSDAEDLLQETCSTMWRKHDEFEAGTNFTAWGISIARYKVLSYRRKMHSSKVMFSEPMMVQIAETTERLSPSSSARAEALQGCLKKLRENDREIIRLRYYAENSPKETARQLDRSVDSIYKSLNRIRQHLLSCIRQSLQTEGSLG</sequence>
<dbReference type="Pfam" id="PF04542">
    <property type="entry name" value="Sigma70_r2"/>
    <property type="match status" value="1"/>
</dbReference>